<protein>
    <recommendedName>
        <fullName evidence="2">Pyridoxamine 5'-phosphate oxidase N-terminal domain-containing protein</fullName>
    </recommendedName>
</protein>
<feature type="region of interest" description="Disordered" evidence="1">
    <location>
        <begin position="173"/>
        <end position="238"/>
    </location>
</feature>
<dbReference type="AlphaFoldDB" id="A0A9E6XSH7"/>
<dbReference type="RefSeq" id="WP_259313592.1">
    <property type="nucleotide sequence ID" value="NZ_CP087164.1"/>
</dbReference>
<evidence type="ECO:0000259" key="2">
    <source>
        <dbReference type="Pfam" id="PF01243"/>
    </source>
</evidence>
<gene>
    <name evidence="3" type="ORF">DSM104329_00268</name>
</gene>
<dbReference type="PANTHER" id="PTHR42815:SF2">
    <property type="entry name" value="FAD-BINDING, PUTATIVE (AFU_ORTHOLOGUE AFUA_6G07600)-RELATED"/>
    <property type="match status" value="1"/>
</dbReference>
<dbReference type="InterPro" id="IPR011576">
    <property type="entry name" value="Pyridox_Oxase_N"/>
</dbReference>
<feature type="compositionally biased region" description="Low complexity" evidence="1">
    <location>
        <begin position="214"/>
        <end position="225"/>
    </location>
</feature>
<evidence type="ECO:0000313" key="4">
    <source>
        <dbReference type="Proteomes" id="UP001162834"/>
    </source>
</evidence>
<organism evidence="3 4">
    <name type="scientific">Capillimicrobium parvum</name>
    <dbReference type="NCBI Taxonomy" id="2884022"/>
    <lineage>
        <taxon>Bacteria</taxon>
        <taxon>Bacillati</taxon>
        <taxon>Actinomycetota</taxon>
        <taxon>Thermoleophilia</taxon>
        <taxon>Solirubrobacterales</taxon>
        <taxon>Capillimicrobiaceae</taxon>
        <taxon>Capillimicrobium</taxon>
    </lineage>
</organism>
<dbReference type="EMBL" id="CP087164">
    <property type="protein sequence ID" value="UGS33903.1"/>
    <property type="molecule type" value="Genomic_DNA"/>
</dbReference>
<reference evidence="3" key="1">
    <citation type="journal article" date="2022" name="Int. J. Syst. Evol. Microbiol.">
        <title>Pseudomonas aegrilactucae sp. nov. and Pseudomonas morbosilactucae sp. nov., pathogens causing bacterial rot of lettuce in Japan.</title>
        <authorList>
            <person name="Sawada H."/>
            <person name="Fujikawa T."/>
            <person name="Satou M."/>
        </authorList>
    </citation>
    <scope>NUCLEOTIDE SEQUENCE</scope>
    <source>
        <strain evidence="3">0166_1</strain>
    </source>
</reference>
<sequence length="238" mass="26272">MTEDPFHEGSRALQDRFDTRRMADHAIDLLGFRDPEPELDEEAQAFVRRMSFVFLGTADADGRPHCSYKGGEPGFVRVLDARTLALPDYNGNGMFDSLGNVSVNPAVDLLFIDFEAESPWRLRVKGLASISADDPLMAEYPGAQLILRVKATRIYPVCPRYVHRMKIVEPSKFVPRAQEPPPPPPEWKLDPADVPPETLPAGDPARAELERRAAAAARGEAPAEPTHGPWVGGVPGRR</sequence>
<dbReference type="SUPFAM" id="SSF50475">
    <property type="entry name" value="FMN-binding split barrel"/>
    <property type="match status" value="1"/>
</dbReference>
<evidence type="ECO:0000313" key="3">
    <source>
        <dbReference type="EMBL" id="UGS33903.1"/>
    </source>
</evidence>
<feature type="domain" description="Pyridoxamine 5'-phosphate oxidase N-terminal" evidence="2">
    <location>
        <begin position="39"/>
        <end position="140"/>
    </location>
</feature>
<dbReference type="PANTHER" id="PTHR42815">
    <property type="entry name" value="FAD-BINDING, PUTATIVE (AFU_ORTHOLOGUE AFUA_6G07600)-RELATED"/>
    <property type="match status" value="1"/>
</dbReference>
<proteinExistence type="predicted"/>
<dbReference type="Pfam" id="PF01243">
    <property type="entry name" value="PNPOx_N"/>
    <property type="match status" value="1"/>
</dbReference>
<dbReference type="Gene3D" id="2.30.110.10">
    <property type="entry name" value="Electron Transport, Fmn-binding Protein, Chain A"/>
    <property type="match status" value="1"/>
</dbReference>
<dbReference type="InterPro" id="IPR012349">
    <property type="entry name" value="Split_barrel_FMN-bd"/>
</dbReference>
<accession>A0A9E6XSH7</accession>
<keyword evidence="4" id="KW-1185">Reference proteome</keyword>
<name>A0A9E6XSH7_9ACTN</name>
<evidence type="ECO:0000256" key="1">
    <source>
        <dbReference type="SAM" id="MobiDB-lite"/>
    </source>
</evidence>
<dbReference type="Proteomes" id="UP001162834">
    <property type="component" value="Chromosome"/>
</dbReference>
<dbReference type="KEGG" id="sbae:DSM104329_00268"/>